<name>A0ACC2VPE8_9TREE</name>
<organism evidence="1 2">
    <name type="scientific">Naganishia friedmannii</name>
    <dbReference type="NCBI Taxonomy" id="89922"/>
    <lineage>
        <taxon>Eukaryota</taxon>
        <taxon>Fungi</taxon>
        <taxon>Dikarya</taxon>
        <taxon>Basidiomycota</taxon>
        <taxon>Agaricomycotina</taxon>
        <taxon>Tremellomycetes</taxon>
        <taxon>Filobasidiales</taxon>
        <taxon>Filobasidiaceae</taxon>
        <taxon>Naganishia</taxon>
    </lineage>
</organism>
<comment type="caution">
    <text evidence="1">The sequence shown here is derived from an EMBL/GenBank/DDBJ whole genome shotgun (WGS) entry which is preliminary data.</text>
</comment>
<keyword evidence="2" id="KW-1185">Reference proteome</keyword>
<gene>
    <name evidence="1" type="ORF">QFC21_003494</name>
</gene>
<evidence type="ECO:0000313" key="1">
    <source>
        <dbReference type="EMBL" id="KAJ9101275.1"/>
    </source>
</evidence>
<dbReference type="EMBL" id="JASBWT010000010">
    <property type="protein sequence ID" value="KAJ9101275.1"/>
    <property type="molecule type" value="Genomic_DNA"/>
</dbReference>
<protein>
    <submittedName>
        <fullName evidence="1">Uncharacterized protein</fullName>
    </submittedName>
</protein>
<evidence type="ECO:0000313" key="2">
    <source>
        <dbReference type="Proteomes" id="UP001227268"/>
    </source>
</evidence>
<dbReference type="Proteomes" id="UP001227268">
    <property type="component" value="Unassembled WGS sequence"/>
</dbReference>
<proteinExistence type="predicted"/>
<reference evidence="1" key="1">
    <citation type="submission" date="2023-04" db="EMBL/GenBank/DDBJ databases">
        <title>Draft Genome sequencing of Naganishia species isolated from polar environments using Oxford Nanopore Technology.</title>
        <authorList>
            <person name="Leo P."/>
            <person name="Venkateswaran K."/>
        </authorList>
    </citation>
    <scope>NUCLEOTIDE SEQUENCE</scope>
    <source>
        <strain evidence="1">MNA-CCFEE 5423</strain>
    </source>
</reference>
<sequence length="764" mass="82691">MSSLLSRVVSGAVRSVHNNPDSDATNNNDGDDDGSASDTSSLREFNRHLSRLQSNATDGFDLDAVMAAKAERERKEGKKERAIDLGWKGLCVRGVGADVVYAEDLASIFNPATKRNDRKRAAAGKLPSPTLESAGAASEKSPGAAHGAHHGHHQAAPPRSSASSDTVTLTPAQTDNNNNAGAGATSSTSESESGLGKNEKYLVRDFTGVLKSGEMCLVLGRPGAGCTTFMKVISNIRQGYAGVDGEVLYGTMDSKEARKYSGDIVFVDENETHYPDLTVAQTLKFALHMKTPSGKGRPDDTTREEYESDYYQLLMRLFGIEHTSDTKVGDSAVRGVSGGERKRVTLAEALVTRAPVMCIDQGSRGLDASNALELVKTIRAFVNHTKSTSFMTLYQAGNDLYELFDKVLVIAAGYCIFYGPLKDARPYFENMGFVVSPGANLSDYLTAVTVATERVIAIGKEGEVPNTAEEFARVYLNSEVRANAVKEYEEFVADERTRQARTEEFKESFVIQKNKHVSPRSLYTTTIFTQVAAATKRQYALTWNDKASLGIKYGGLMIQAIILGSLFYMIPQNTNGLFTKAGILFLILLVNALLGLGEVVSSFKGRSILAKHKSLALYRPTALILAQVMVDIPVVAGQVTVFLLPIYFMSQLKQTAGAFFTLWILTYVTTHALLAQFRLIGYSFPSFDGAGAVSGILLGLNIITMGYLVPASQFKPWIGWLNPLYYALEAAFANEFEGVDLPCVTPSLVPYGAGYPTSGTGVSE</sequence>
<accession>A0ACC2VPE8</accession>